<keyword evidence="1" id="KW-0472">Membrane</keyword>
<keyword evidence="1" id="KW-0812">Transmembrane</keyword>
<evidence type="ECO:0000256" key="1">
    <source>
        <dbReference type="SAM" id="Phobius"/>
    </source>
</evidence>
<reference evidence="2 5" key="1">
    <citation type="submission" date="2019-02" db="EMBL/GenBank/DDBJ databases">
        <title>Genome sequencing of Clostridium botulinum clinical isolates.</title>
        <authorList>
            <person name="Brunt J."/>
            <person name="Van Vliet A.H.M."/>
            <person name="Stringer S.C."/>
            <person name="Grant K.A."/>
            <person name="Carter A.C."/>
            <person name="Peck M.W."/>
        </authorList>
    </citation>
    <scope>NUCLEOTIDE SEQUENCE [LARGE SCALE GENOMIC DNA]</scope>
    <source>
        <strain evidence="2 5">H113700579</strain>
    </source>
</reference>
<dbReference type="EMBL" id="SWOV01000002">
    <property type="protein sequence ID" value="NFF86611.1"/>
    <property type="molecule type" value="Genomic_DNA"/>
</dbReference>
<dbReference type="EMBL" id="SGKU01000002">
    <property type="protein sequence ID" value="NFA41201.1"/>
    <property type="molecule type" value="Genomic_DNA"/>
</dbReference>
<dbReference type="Proteomes" id="UP000476820">
    <property type="component" value="Unassembled WGS sequence"/>
</dbReference>
<protein>
    <submittedName>
        <fullName evidence="2">Uncharacterized protein</fullName>
    </submittedName>
</protein>
<dbReference type="OrthoDB" id="1911637at2"/>
<evidence type="ECO:0000313" key="3">
    <source>
        <dbReference type="EMBL" id="NFF86611.1"/>
    </source>
</evidence>
<keyword evidence="1" id="KW-1133">Transmembrane helix</keyword>
<sequence>MREKKHRILIRMLPVIILALIVLGGITKVNIINTKSLSPLGNTKQNYELVSEEFGEDFSNFIKDNSTIKIYKEDNKQLLIRIGNKDLRINEESIFTQKLKNLYNKISINFTGLKENAYNFTHKFKE</sequence>
<proteinExistence type="predicted"/>
<feature type="transmembrane region" description="Helical" evidence="1">
    <location>
        <begin position="12"/>
        <end position="32"/>
    </location>
</feature>
<evidence type="ECO:0000313" key="4">
    <source>
        <dbReference type="EMBL" id="NFN35850.1"/>
    </source>
</evidence>
<dbReference type="AlphaFoldDB" id="A0A0M1LBV7"/>
<name>A0A0M1LBV7_CLOBO</name>
<evidence type="ECO:0000313" key="2">
    <source>
        <dbReference type="EMBL" id="NFA41201.1"/>
    </source>
</evidence>
<organism evidence="2 5">
    <name type="scientific">Clostridium botulinum</name>
    <dbReference type="NCBI Taxonomy" id="1491"/>
    <lineage>
        <taxon>Bacteria</taxon>
        <taxon>Bacillati</taxon>
        <taxon>Bacillota</taxon>
        <taxon>Clostridia</taxon>
        <taxon>Eubacteriales</taxon>
        <taxon>Clostridiaceae</taxon>
        <taxon>Clostridium</taxon>
    </lineage>
</organism>
<dbReference type="EMBL" id="SWVK01000016">
    <property type="protein sequence ID" value="NFN35850.1"/>
    <property type="molecule type" value="Genomic_DNA"/>
</dbReference>
<evidence type="ECO:0000313" key="7">
    <source>
        <dbReference type="Proteomes" id="UP000476820"/>
    </source>
</evidence>
<dbReference type="RefSeq" id="WP_012449919.1">
    <property type="nucleotide sequence ID" value="NZ_CP010520.1"/>
</dbReference>
<reference evidence="6 7" key="2">
    <citation type="submission" date="2019-04" db="EMBL/GenBank/DDBJ databases">
        <title>Genome sequencing of Clostridium botulinum Groups I-IV and Clostridium butyricum.</title>
        <authorList>
            <person name="Brunt J."/>
            <person name="Van Vliet A.H.M."/>
            <person name="Stringer S.C."/>
            <person name="Carter A.T."/>
            <person name="Peck M.W."/>
        </authorList>
    </citation>
    <scope>NUCLEOTIDE SEQUENCE [LARGE SCALE GENOMIC DNA]</scope>
    <source>
        <strain evidence="3 7">1605</strain>
        <strain evidence="4 6">CB-K-33E</strain>
    </source>
</reference>
<dbReference type="Proteomes" id="UP000472355">
    <property type="component" value="Unassembled WGS sequence"/>
</dbReference>
<evidence type="ECO:0000313" key="6">
    <source>
        <dbReference type="Proteomes" id="UP000473681"/>
    </source>
</evidence>
<dbReference type="Proteomes" id="UP000473681">
    <property type="component" value="Unassembled WGS sequence"/>
</dbReference>
<evidence type="ECO:0000313" key="5">
    <source>
        <dbReference type="Proteomes" id="UP000472355"/>
    </source>
</evidence>
<gene>
    <name evidence="2" type="ORF">EXM65_01090</name>
    <name evidence="3" type="ORF">FC774_01630</name>
    <name evidence="4" type="ORF">FDB51_12095</name>
</gene>
<accession>A0A0M1LBV7</accession>
<comment type="caution">
    <text evidence="2">The sequence shown here is derived from an EMBL/GenBank/DDBJ whole genome shotgun (WGS) entry which is preliminary data.</text>
</comment>